<evidence type="ECO:0000313" key="2">
    <source>
        <dbReference type="EMBL" id="CAG9622554.1"/>
    </source>
</evidence>
<dbReference type="EMBL" id="CAKJTJ010000023">
    <property type="protein sequence ID" value="CAG9622554.1"/>
    <property type="molecule type" value="Genomic_DNA"/>
</dbReference>
<evidence type="ECO:0000313" key="3">
    <source>
        <dbReference type="Proteomes" id="UP000789833"/>
    </source>
</evidence>
<dbReference type="RefSeq" id="WP_230503241.1">
    <property type="nucleotide sequence ID" value="NZ_CAKJTJ010000023.1"/>
</dbReference>
<dbReference type="InterPro" id="IPR037523">
    <property type="entry name" value="VOC_core"/>
</dbReference>
<comment type="caution">
    <text evidence="2">The sequence shown here is derived from an EMBL/GenBank/DDBJ whole genome shotgun (WGS) entry which is preliminary data.</text>
</comment>
<evidence type="ECO:0000259" key="1">
    <source>
        <dbReference type="PROSITE" id="PS51819"/>
    </source>
</evidence>
<organism evidence="2 3">
    <name type="scientific">Sutcliffiella rhizosphaerae</name>
    <dbReference type="NCBI Taxonomy" id="2880967"/>
    <lineage>
        <taxon>Bacteria</taxon>
        <taxon>Bacillati</taxon>
        <taxon>Bacillota</taxon>
        <taxon>Bacilli</taxon>
        <taxon>Bacillales</taxon>
        <taxon>Bacillaceae</taxon>
        <taxon>Sutcliffiella</taxon>
    </lineage>
</organism>
<feature type="domain" description="VOC" evidence="1">
    <location>
        <begin position="13"/>
        <end position="127"/>
    </location>
</feature>
<dbReference type="InterPro" id="IPR004360">
    <property type="entry name" value="Glyas_Fos-R_dOase_dom"/>
</dbReference>
<sequence>MKQVNRVSPIQNKVSGIFIPVQNVKEAKDWYCRILGIQEQGNIENGHLYVLPMDGVDVILDEMPSWKKQDSDRLPQYQTPAFMFKTGDIYDAFEFMKELGVELVTDIENYLWFAFKDPDGNLLMVCQ</sequence>
<dbReference type="Proteomes" id="UP000789833">
    <property type="component" value="Unassembled WGS sequence"/>
</dbReference>
<dbReference type="PROSITE" id="PS51819">
    <property type="entry name" value="VOC"/>
    <property type="match status" value="1"/>
</dbReference>
<gene>
    <name evidence="2" type="ORF">BACCIP111883_03345</name>
</gene>
<accession>A0ABM8YRF5</accession>
<dbReference type="InterPro" id="IPR029068">
    <property type="entry name" value="Glyas_Bleomycin-R_OHBP_Dase"/>
</dbReference>
<reference evidence="2 3" key="1">
    <citation type="submission" date="2021-10" db="EMBL/GenBank/DDBJ databases">
        <authorList>
            <person name="Criscuolo A."/>
        </authorList>
    </citation>
    <scope>NUCLEOTIDE SEQUENCE [LARGE SCALE GENOMIC DNA]</scope>
    <source>
        <strain evidence="3">CIP 111883</strain>
    </source>
</reference>
<name>A0ABM8YRF5_9BACI</name>
<dbReference type="Pfam" id="PF00903">
    <property type="entry name" value="Glyoxalase"/>
    <property type="match status" value="1"/>
</dbReference>
<proteinExistence type="predicted"/>
<dbReference type="Gene3D" id="3.10.180.10">
    <property type="entry name" value="2,3-Dihydroxybiphenyl 1,2-Dioxygenase, domain 1"/>
    <property type="match status" value="1"/>
</dbReference>
<protein>
    <recommendedName>
        <fullName evidence="1">VOC domain-containing protein</fullName>
    </recommendedName>
</protein>
<keyword evidence="3" id="KW-1185">Reference proteome</keyword>
<dbReference type="SUPFAM" id="SSF54593">
    <property type="entry name" value="Glyoxalase/Bleomycin resistance protein/Dihydroxybiphenyl dioxygenase"/>
    <property type="match status" value="1"/>
</dbReference>